<dbReference type="STRING" id="1648404.CP97_01080"/>
<name>A0A0H4V8K5_9SPHN</name>
<reference evidence="5" key="2">
    <citation type="submission" date="2015-04" db="EMBL/GenBank/DDBJ databases">
        <title>The complete genome sequence of Erythrobacter sp. s21-N3.</title>
        <authorList>
            <person name="Zhuang L."/>
            <person name="Liu Y."/>
            <person name="Shao Z."/>
        </authorList>
    </citation>
    <scope>NUCLEOTIDE SEQUENCE [LARGE SCALE GENOMIC DNA]</scope>
    <source>
        <strain evidence="5">s21-N3</strain>
    </source>
</reference>
<dbReference type="Pfam" id="PF02581">
    <property type="entry name" value="TMP-TENI"/>
    <property type="match status" value="1"/>
</dbReference>
<dbReference type="PANTHER" id="PTHR20857:SF15">
    <property type="entry name" value="THIAMINE-PHOSPHATE SYNTHASE"/>
    <property type="match status" value="1"/>
</dbReference>
<dbReference type="KEGG" id="ery:CP97_01080"/>
<dbReference type="InterPro" id="IPR036206">
    <property type="entry name" value="ThiamineP_synth_sf"/>
</dbReference>
<evidence type="ECO:0000259" key="3">
    <source>
        <dbReference type="Pfam" id="PF02581"/>
    </source>
</evidence>
<dbReference type="InterPro" id="IPR022998">
    <property type="entry name" value="ThiamineP_synth_TenI"/>
</dbReference>
<proteinExistence type="predicted"/>
<protein>
    <submittedName>
        <fullName evidence="4">Thiamine monophosphate synthase</fullName>
    </submittedName>
</protein>
<keyword evidence="5" id="KW-1185">Reference proteome</keyword>
<dbReference type="SUPFAM" id="SSF51391">
    <property type="entry name" value="Thiamin phosphate synthase"/>
    <property type="match status" value="1"/>
</dbReference>
<dbReference type="Gene3D" id="3.20.20.70">
    <property type="entry name" value="Aldolase class I"/>
    <property type="match status" value="1"/>
</dbReference>
<dbReference type="GO" id="GO:0009228">
    <property type="term" value="P:thiamine biosynthetic process"/>
    <property type="evidence" value="ECO:0007669"/>
    <property type="project" value="UniProtKB-KW"/>
</dbReference>
<dbReference type="CDD" id="cd00564">
    <property type="entry name" value="TMP_TenI"/>
    <property type="match status" value="1"/>
</dbReference>
<feature type="domain" description="Thiamine phosphate synthase/TenI" evidence="3">
    <location>
        <begin position="11"/>
        <end position="155"/>
    </location>
</feature>
<evidence type="ECO:0000256" key="2">
    <source>
        <dbReference type="ARBA" id="ARBA00022977"/>
    </source>
</evidence>
<reference evidence="4 5" key="1">
    <citation type="journal article" date="2015" name="Int. J. Syst. Evol. Microbiol.">
        <title>Erythrobacter atlanticus sp. nov., a bacterium from ocean sediment able to degrade polycyclic aromatic hydrocarbons.</title>
        <authorList>
            <person name="Zhuang L."/>
            <person name="Liu Y."/>
            <person name="Wang L."/>
            <person name="Wang W."/>
            <person name="Shao Z."/>
        </authorList>
    </citation>
    <scope>NUCLEOTIDE SEQUENCE [LARGE SCALE GENOMIC DNA]</scope>
    <source>
        <strain evidence="5">s21-N3</strain>
    </source>
</reference>
<dbReference type="GO" id="GO:0004789">
    <property type="term" value="F:thiamine-phosphate diphosphorylase activity"/>
    <property type="evidence" value="ECO:0007669"/>
    <property type="project" value="TreeGrafter"/>
</dbReference>
<sequence>MISDERNDGDLDAALAHMPAGSALVFRHYHLAPTDRFARFAALGRIARRAGHIVIIADSAQTAAEWGADGIYGAPLALAPRRAGLLAIATAHNMGEIAQANRAGADAVMVSPVFPTRSHPDAGALGLQRFRTLASHAQMPVVALGGMNAARAKRLNWPCWAAIDGICATWAG</sequence>
<dbReference type="EMBL" id="CP011310">
    <property type="protein sequence ID" value="AKQ40942.2"/>
    <property type="molecule type" value="Genomic_DNA"/>
</dbReference>
<dbReference type="Proteomes" id="UP000059113">
    <property type="component" value="Chromosome"/>
</dbReference>
<gene>
    <name evidence="4" type="ORF">CP97_01080</name>
</gene>
<accession>A0A0H4V8K5</accession>
<organism evidence="4 5">
    <name type="scientific">Aurantiacibacter atlanticus</name>
    <dbReference type="NCBI Taxonomy" id="1648404"/>
    <lineage>
        <taxon>Bacteria</taxon>
        <taxon>Pseudomonadati</taxon>
        <taxon>Pseudomonadota</taxon>
        <taxon>Alphaproteobacteria</taxon>
        <taxon>Sphingomonadales</taxon>
        <taxon>Erythrobacteraceae</taxon>
        <taxon>Aurantiacibacter</taxon>
    </lineage>
</organism>
<dbReference type="GO" id="GO:0005737">
    <property type="term" value="C:cytoplasm"/>
    <property type="evidence" value="ECO:0007669"/>
    <property type="project" value="TreeGrafter"/>
</dbReference>
<comment type="pathway">
    <text evidence="1">Cofactor biosynthesis; thiamine diphosphate biosynthesis.</text>
</comment>
<keyword evidence="2" id="KW-0784">Thiamine biosynthesis</keyword>
<dbReference type="InterPro" id="IPR013785">
    <property type="entry name" value="Aldolase_TIM"/>
</dbReference>
<dbReference type="PANTHER" id="PTHR20857">
    <property type="entry name" value="THIAMINE-PHOSPHATE PYROPHOSPHORYLASE"/>
    <property type="match status" value="1"/>
</dbReference>
<evidence type="ECO:0000256" key="1">
    <source>
        <dbReference type="ARBA" id="ARBA00004948"/>
    </source>
</evidence>
<evidence type="ECO:0000313" key="5">
    <source>
        <dbReference type="Proteomes" id="UP000059113"/>
    </source>
</evidence>
<dbReference type="AlphaFoldDB" id="A0A0H4V8K5"/>
<evidence type="ECO:0000313" key="4">
    <source>
        <dbReference type="EMBL" id="AKQ40942.2"/>
    </source>
</evidence>